<dbReference type="STRING" id="1617426.TR69_WS6001000888"/>
<name>A0A136LZ17_9BACT</name>
<proteinExistence type="predicted"/>
<sequence length="245" mass="28849">MPKNSIKGQVFTLSNFDPNTFIFTHIGKETSLIPYYDEVQLIRRKADNWLKLQDLIALTGRHEVEVNEERVRNILDNDIDISPWLDKARRMSQKDFRLATSEFEALHRLLEMGHEFIEFIPEENGKTPDLKSECNGVTFYTEVKSSVEETAVSIRWLKDRIEDAQNQILKYRKRKKGDKGIIYISHWRPFTEDEDVYDYVSGQFRNNPLINKDVLYLVLVQGYVGMKRYDDVYVYDACEGYDPIC</sequence>
<dbReference type="Proteomes" id="UP000070457">
    <property type="component" value="Unassembled WGS sequence"/>
</dbReference>
<gene>
    <name evidence="1" type="ORF">TR69_WS6001000888</name>
</gene>
<reference evidence="1 2" key="1">
    <citation type="submission" date="2015-02" db="EMBL/GenBank/DDBJ databases">
        <title>Improved understanding of the partial-nitritation anammox process through 23 genomes representing the majority of the microbial community.</title>
        <authorList>
            <person name="Speth D.R."/>
            <person name="In T Zandt M."/>
            <person name="Guerrero Cruz S."/>
            <person name="Jetten M.S."/>
            <person name="Dutilh B.E."/>
        </authorList>
    </citation>
    <scope>NUCLEOTIDE SEQUENCE [LARGE SCALE GENOMIC DNA]</scope>
    <source>
        <strain evidence="1">OLB20</strain>
    </source>
</reference>
<protein>
    <submittedName>
        <fullName evidence="1">Uncharacterized protein</fullName>
    </submittedName>
</protein>
<accession>A0A136LZ17</accession>
<comment type="caution">
    <text evidence="1">The sequence shown here is derived from an EMBL/GenBank/DDBJ whole genome shotgun (WGS) entry which is preliminary data.</text>
</comment>
<dbReference type="AlphaFoldDB" id="A0A136LZ17"/>
<organism evidence="1 2">
    <name type="scientific">candidate division WS6 bacterium OLB20</name>
    <dbReference type="NCBI Taxonomy" id="1617426"/>
    <lineage>
        <taxon>Bacteria</taxon>
        <taxon>Candidatus Dojkabacteria</taxon>
    </lineage>
</organism>
<dbReference type="PATRIC" id="fig|1617426.3.peg.875"/>
<evidence type="ECO:0000313" key="2">
    <source>
        <dbReference type="Proteomes" id="UP000070457"/>
    </source>
</evidence>
<dbReference type="EMBL" id="JYNZ01000003">
    <property type="protein sequence ID" value="KXK26867.1"/>
    <property type="molecule type" value="Genomic_DNA"/>
</dbReference>
<evidence type="ECO:0000313" key="1">
    <source>
        <dbReference type="EMBL" id="KXK26867.1"/>
    </source>
</evidence>